<dbReference type="EMBL" id="BLLF01002755">
    <property type="protein sequence ID" value="GFH25224.1"/>
    <property type="molecule type" value="Genomic_DNA"/>
</dbReference>
<keyword evidence="2" id="KW-1185">Reference proteome</keyword>
<dbReference type="AlphaFoldDB" id="A0A6A0A170"/>
<name>A0A6A0A170_HAELA</name>
<evidence type="ECO:0000313" key="1">
    <source>
        <dbReference type="EMBL" id="GFH25224.1"/>
    </source>
</evidence>
<comment type="caution">
    <text evidence="1">The sequence shown here is derived from an EMBL/GenBank/DDBJ whole genome shotgun (WGS) entry which is preliminary data.</text>
</comment>
<protein>
    <submittedName>
        <fullName evidence="1">Uncharacterized protein</fullName>
    </submittedName>
</protein>
<gene>
    <name evidence="1" type="ORF">HaLaN_23155</name>
</gene>
<accession>A0A6A0A170</accession>
<proteinExistence type="predicted"/>
<dbReference type="Proteomes" id="UP000485058">
    <property type="component" value="Unassembled WGS sequence"/>
</dbReference>
<organism evidence="1 2">
    <name type="scientific">Haematococcus lacustris</name>
    <name type="common">Green alga</name>
    <name type="synonym">Haematococcus pluvialis</name>
    <dbReference type="NCBI Taxonomy" id="44745"/>
    <lineage>
        <taxon>Eukaryota</taxon>
        <taxon>Viridiplantae</taxon>
        <taxon>Chlorophyta</taxon>
        <taxon>core chlorophytes</taxon>
        <taxon>Chlorophyceae</taxon>
        <taxon>CS clade</taxon>
        <taxon>Chlamydomonadales</taxon>
        <taxon>Haematococcaceae</taxon>
        <taxon>Haematococcus</taxon>
    </lineage>
</organism>
<reference evidence="1 2" key="1">
    <citation type="submission" date="2020-02" db="EMBL/GenBank/DDBJ databases">
        <title>Draft genome sequence of Haematococcus lacustris strain NIES-144.</title>
        <authorList>
            <person name="Morimoto D."/>
            <person name="Nakagawa S."/>
            <person name="Yoshida T."/>
            <person name="Sawayama S."/>
        </authorList>
    </citation>
    <scope>NUCLEOTIDE SEQUENCE [LARGE SCALE GENOMIC DNA]</scope>
    <source>
        <strain evidence="1 2">NIES-144</strain>
    </source>
</reference>
<evidence type="ECO:0000313" key="2">
    <source>
        <dbReference type="Proteomes" id="UP000485058"/>
    </source>
</evidence>
<sequence>MGQGSIQCLGAGLLRLRGLRPSPFELTNVWELLAYLMGEEREPSWELAQIRSRVRPVMMEEITVSEPLTGRVVFTGHPALPQTLMMDLAAAPSLLALDGPDTQLTLSNLVLANAAPLLSSLLRAIREVAQGGSTRVNLRPDTLDLLRAQLAGQQVLPAAWPPGGLTFPSFSWFGLRGLDVTLGPYTPTNSWGQPWVQANDSIMQLGMLASLTTVELCVQVAVKRLVFSGLAGDLHITGQRQQVLREAELNTRLAHPHLVATYAYYLTTLDSSSSSQASPMLPGWPSQALPWAMRQCC</sequence>